<reference evidence="2" key="1">
    <citation type="submission" date="2021-11" db="EMBL/GenBank/DDBJ databases">
        <title>Description of novel Flavobacterium species.</title>
        <authorList>
            <person name="Saticioglu I.B."/>
            <person name="Ay H."/>
            <person name="Altun S."/>
            <person name="Duman M."/>
        </authorList>
    </citation>
    <scope>NUCLEOTIDE SEQUENCE</scope>
    <source>
        <strain evidence="2">F-126</strain>
    </source>
</reference>
<feature type="region of interest" description="Disordered" evidence="1">
    <location>
        <begin position="31"/>
        <end position="53"/>
    </location>
</feature>
<organism evidence="2 3">
    <name type="scientific">Flavobacterium lipolyticum</name>
    <dbReference type="NCBI Taxonomy" id="2893754"/>
    <lineage>
        <taxon>Bacteria</taxon>
        <taxon>Pseudomonadati</taxon>
        <taxon>Bacteroidota</taxon>
        <taxon>Flavobacteriia</taxon>
        <taxon>Flavobacteriales</taxon>
        <taxon>Flavobacteriaceae</taxon>
        <taxon>Flavobacterium</taxon>
    </lineage>
</organism>
<dbReference type="RefSeq" id="WP_202702571.1">
    <property type="nucleotide sequence ID" value="NZ_JAJJMN010000001.1"/>
</dbReference>
<feature type="compositionally biased region" description="Basic and acidic residues" evidence="1">
    <location>
        <begin position="44"/>
        <end position="53"/>
    </location>
</feature>
<comment type="caution">
    <text evidence="2">The sequence shown here is derived from an EMBL/GenBank/DDBJ whole genome shotgun (WGS) entry which is preliminary data.</text>
</comment>
<name>A0ABS8LVX1_9FLAO</name>
<evidence type="ECO:0008006" key="4">
    <source>
        <dbReference type="Google" id="ProtNLM"/>
    </source>
</evidence>
<sequence>MKIETTKKDSKKFDLEKMEFAKLKNMYLIIGGGDDPDTGTGTSRRCDPKKKQD</sequence>
<dbReference type="Proteomes" id="UP001430700">
    <property type="component" value="Unassembled WGS sequence"/>
</dbReference>
<keyword evidence="3" id="KW-1185">Reference proteome</keyword>
<evidence type="ECO:0000313" key="2">
    <source>
        <dbReference type="EMBL" id="MCC9016534.1"/>
    </source>
</evidence>
<gene>
    <name evidence="2" type="ORF">LNQ34_01935</name>
</gene>
<protein>
    <recommendedName>
        <fullName evidence="4">Bacteriocin</fullName>
    </recommendedName>
</protein>
<evidence type="ECO:0000313" key="3">
    <source>
        <dbReference type="Proteomes" id="UP001430700"/>
    </source>
</evidence>
<proteinExistence type="predicted"/>
<dbReference type="EMBL" id="JAJJMN010000001">
    <property type="protein sequence ID" value="MCC9016534.1"/>
    <property type="molecule type" value="Genomic_DNA"/>
</dbReference>
<evidence type="ECO:0000256" key="1">
    <source>
        <dbReference type="SAM" id="MobiDB-lite"/>
    </source>
</evidence>
<accession>A0ABS8LVX1</accession>